<keyword evidence="1" id="KW-0677">Repeat</keyword>
<dbReference type="RefSeq" id="WP_264324884.1">
    <property type="nucleotide sequence ID" value="NZ_JADEXQ010000028.1"/>
</dbReference>
<name>A0A928VK27_9CYAN</name>
<feature type="repeat" description="TPR" evidence="3">
    <location>
        <begin position="359"/>
        <end position="392"/>
    </location>
</feature>
<dbReference type="Pfam" id="PF13432">
    <property type="entry name" value="TPR_16"/>
    <property type="match status" value="3"/>
</dbReference>
<dbReference type="PANTHER" id="PTHR44943:SF8">
    <property type="entry name" value="TPR REPEAT-CONTAINING PROTEIN MJ0263"/>
    <property type="match status" value="1"/>
</dbReference>
<evidence type="ECO:0000256" key="2">
    <source>
        <dbReference type="ARBA" id="ARBA00022803"/>
    </source>
</evidence>
<dbReference type="SUPFAM" id="SSF48452">
    <property type="entry name" value="TPR-like"/>
    <property type="match status" value="2"/>
</dbReference>
<comment type="caution">
    <text evidence="5">The sequence shown here is derived from an EMBL/GenBank/DDBJ whole genome shotgun (WGS) entry which is preliminary data.</text>
</comment>
<dbReference type="EMBL" id="JADEXQ010000028">
    <property type="protein sequence ID" value="MBE9030058.1"/>
    <property type="molecule type" value="Genomic_DNA"/>
</dbReference>
<keyword evidence="6" id="KW-1185">Reference proteome</keyword>
<feature type="signal peptide" evidence="4">
    <location>
        <begin position="1"/>
        <end position="30"/>
    </location>
</feature>
<organism evidence="5 6">
    <name type="scientific">Romeriopsis navalis LEGE 11480</name>
    <dbReference type="NCBI Taxonomy" id="2777977"/>
    <lineage>
        <taxon>Bacteria</taxon>
        <taxon>Bacillati</taxon>
        <taxon>Cyanobacteriota</taxon>
        <taxon>Cyanophyceae</taxon>
        <taxon>Leptolyngbyales</taxon>
        <taxon>Leptolyngbyaceae</taxon>
        <taxon>Romeriopsis</taxon>
        <taxon>Romeriopsis navalis</taxon>
    </lineage>
</organism>
<gene>
    <name evidence="5" type="ORF">IQ266_09995</name>
</gene>
<dbReference type="PROSITE" id="PS50005">
    <property type="entry name" value="TPR"/>
    <property type="match status" value="3"/>
</dbReference>
<protein>
    <submittedName>
        <fullName evidence="5">Tetratricopeptide repeat protein</fullName>
    </submittedName>
</protein>
<reference evidence="5" key="1">
    <citation type="submission" date="2020-10" db="EMBL/GenBank/DDBJ databases">
        <authorList>
            <person name="Castelo-Branco R."/>
            <person name="Eusebio N."/>
            <person name="Adriana R."/>
            <person name="Vieira A."/>
            <person name="Brugerolle De Fraissinette N."/>
            <person name="Rezende De Castro R."/>
            <person name="Schneider M.P."/>
            <person name="Vasconcelos V."/>
            <person name="Leao P.N."/>
        </authorList>
    </citation>
    <scope>NUCLEOTIDE SEQUENCE</scope>
    <source>
        <strain evidence="5">LEGE 11480</strain>
    </source>
</reference>
<evidence type="ECO:0000256" key="1">
    <source>
        <dbReference type="ARBA" id="ARBA00022737"/>
    </source>
</evidence>
<dbReference type="InterPro" id="IPR011990">
    <property type="entry name" value="TPR-like_helical_dom_sf"/>
</dbReference>
<keyword evidence="4" id="KW-0732">Signal</keyword>
<evidence type="ECO:0000313" key="5">
    <source>
        <dbReference type="EMBL" id="MBE9030058.1"/>
    </source>
</evidence>
<keyword evidence="2 3" id="KW-0802">TPR repeat</keyword>
<dbReference type="InterPro" id="IPR051685">
    <property type="entry name" value="Ycf3/AcsC/BcsC/TPR_MFPF"/>
</dbReference>
<evidence type="ECO:0000256" key="4">
    <source>
        <dbReference type="SAM" id="SignalP"/>
    </source>
</evidence>
<proteinExistence type="predicted"/>
<dbReference type="InterPro" id="IPR019734">
    <property type="entry name" value="TPR_rpt"/>
</dbReference>
<feature type="chain" id="PRO_5038101624" evidence="4">
    <location>
        <begin position="31"/>
        <end position="457"/>
    </location>
</feature>
<dbReference type="Proteomes" id="UP000625316">
    <property type="component" value="Unassembled WGS sequence"/>
</dbReference>
<dbReference type="AlphaFoldDB" id="A0A928VK27"/>
<feature type="repeat" description="TPR" evidence="3">
    <location>
        <begin position="54"/>
        <end position="87"/>
    </location>
</feature>
<dbReference type="PANTHER" id="PTHR44943">
    <property type="entry name" value="CELLULOSE SYNTHASE OPERON PROTEIN C"/>
    <property type="match status" value="1"/>
</dbReference>
<feature type="repeat" description="TPR" evidence="3">
    <location>
        <begin position="88"/>
        <end position="121"/>
    </location>
</feature>
<accession>A0A928VK27</accession>
<sequence length="457" mass="50384">MKIWPITGTLVGLSSSLLIAPLLASLPARAMAVNVSNPQKQTIAKVAMPADRAGLAAINRGYAALKKGWADAAIEAFQQAIKTQPQSVKAHLGLAQAYQKNGAIEGAWTAYQQVVQLDATNQVALRQIGTMGEYRPDWQTAGIAALTQLLKQLPEDMAAQTQRARLLGFQGKFEQAWADYSQLDPAKLSVDTLLKAAETAGFSGRSEVAVGLYDRALQQTPDDLTAQIYRAYFGLQSRQVAPTDAAQVLDRWQSQPRKQITAAVANLAGALPADVRYQLLYNKILAKFPQQLNVHQRSLQVLAQQNPAAAKTSVMQLVKANPDEAFVYFIQGDVAKQIGDQALAAAAYEALIQRQPSNLDGLMALGGVRFEQRRYQAAEQLFNQVLRLDPQHLLVRQVLADLYASQDQPLQALKLLREAEKIQLAQGIQDRQIRDRMAQIQFSNLKRRSFQTPWEGY</sequence>
<evidence type="ECO:0000313" key="6">
    <source>
        <dbReference type="Proteomes" id="UP000625316"/>
    </source>
</evidence>
<dbReference type="SMART" id="SM00028">
    <property type="entry name" value="TPR"/>
    <property type="match status" value="5"/>
</dbReference>
<evidence type="ECO:0000256" key="3">
    <source>
        <dbReference type="PROSITE-ProRule" id="PRU00339"/>
    </source>
</evidence>
<dbReference type="Gene3D" id="1.25.40.10">
    <property type="entry name" value="Tetratricopeptide repeat domain"/>
    <property type="match status" value="3"/>
</dbReference>